<dbReference type="AlphaFoldDB" id="A0A3R8R882"/>
<keyword evidence="1" id="KW-0472">Membrane</keyword>
<gene>
    <name evidence="2" type="ORF">EIL87_01935</name>
</gene>
<organism evidence="2 3">
    <name type="scientific">Saccharopolyspora rhizosphaerae</name>
    <dbReference type="NCBI Taxonomy" id="2492662"/>
    <lineage>
        <taxon>Bacteria</taxon>
        <taxon>Bacillati</taxon>
        <taxon>Actinomycetota</taxon>
        <taxon>Actinomycetes</taxon>
        <taxon>Pseudonocardiales</taxon>
        <taxon>Pseudonocardiaceae</taxon>
        <taxon>Saccharopolyspora</taxon>
    </lineage>
</organism>
<evidence type="ECO:0000313" key="2">
    <source>
        <dbReference type="EMBL" id="RRO20651.1"/>
    </source>
</evidence>
<accession>A0A3R8R882</accession>
<reference evidence="2 3" key="1">
    <citation type="submission" date="2018-11" db="EMBL/GenBank/DDBJ databases">
        <title>Saccharopolyspora rhizosphaerae sp. nov., an actinomycete isolated from rhizosphere soil in Thailand.</title>
        <authorList>
            <person name="Intra B."/>
            <person name="Euanorasetr J."/>
            <person name="Take A."/>
            <person name="Inahashi Y."/>
            <person name="Mori M."/>
            <person name="Panbangred W."/>
            <person name="Matsumoto A."/>
        </authorList>
    </citation>
    <scope>NUCLEOTIDE SEQUENCE [LARGE SCALE GENOMIC DNA]</scope>
    <source>
        <strain evidence="2 3">H219</strain>
    </source>
</reference>
<proteinExistence type="predicted"/>
<evidence type="ECO:0000313" key="3">
    <source>
        <dbReference type="Proteomes" id="UP000274515"/>
    </source>
</evidence>
<dbReference type="EMBL" id="RSAA01000001">
    <property type="protein sequence ID" value="RRO20651.1"/>
    <property type="molecule type" value="Genomic_DNA"/>
</dbReference>
<protein>
    <submittedName>
        <fullName evidence="2">Uncharacterized protein</fullName>
    </submittedName>
</protein>
<keyword evidence="1" id="KW-0812">Transmembrane</keyword>
<name>A0A3R8R882_9PSEU</name>
<keyword evidence="3" id="KW-1185">Reference proteome</keyword>
<dbReference type="RefSeq" id="WP_125088356.1">
    <property type="nucleotide sequence ID" value="NZ_RSAA01000001.1"/>
</dbReference>
<sequence>MGAAGTGAAVVVAVVGRPQSARRRGWCWPRPETALVPVAFADASFGDVVEATEVHRWYYGSFAWYEEWRHIDTLMAGPWALRLPVLMTVGVGLLVAWGRTAAPPTARSAR</sequence>
<comment type="caution">
    <text evidence="2">The sequence shown here is derived from an EMBL/GenBank/DDBJ whole genome shotgun (WGS) entry which is preliminary data.</text>
</comment>
<dbReference type="OrthoDB" id="3588137at2"/>
<evidence type="ECO:0000256" key="1">
    <source>
        <dbReference type="SAM" id="Phobius"/>
    </source>
</evidence>
<feature type="transmembrane region" description="Helical" evidence="1">
    <location>
        <begin position="79"/>
        <end position="98"/>
    </location>
</feature>
<dbReference type="Proteomes" id="UP000274515">
    <property type="component" value="Unassembled WGS sequence"/>
</dbReference>
<keyword evidence="1" id="KW-1133">Transmembrane helix</keyword>